<dbReference type="EMBL" id="FPJO01000001">
    <property type="protein sequence ID" value="SFW99268.1"/>
    <property type="molecule type" value="Genomic_DNA"/>
</dbReference>
<dbReference type="GO" id="GO:0016020">
    <property type="term" value="C:membrane"/>
    <property type="evidence" value="ECO:0007669"/>
    <property type="project" value="UniProtKB-SubCell"/>
</dbReference>
<comment type="subcellular location">
    <subcellularLocation>
        <location evidence="1">Membrane</location>
        <topology evidence="1">Single-pass membrane protein</topology>
    </subcellularLocation>
</comment>
<evidence type="ECO:0000256" key="1">
    <source>
        <dbReference type="ARBA" id="ARBA00004167"/>
    </source>
</evidence>
<dbReference type="STRING" id="1893.SAMN02787144_100161"/>
<protein>
    <submittedName>
        <fullName evidence="5">Putative neutral zinc metallopeptidase</fullName>
    </submittedName>
</protein>
<evidence type="ECO:0000256" key="3">
    <source>
        <dbReference type="ARBA" id="ARBA00022989"/>
    </source>
</evidence>
<dbReference type="Pfam" id="PF04228">
    <property type="entry name" value="Zn_peptidase"/>
    <property type="match status" value="1"/>
</dbReference>
<gene>
    <name evidence="5" type="ORF">SAMN02787144_100161</name>
</gene>
<reference evidence="5 6" key="1">
    <citation type="submission" date="2016-11" db="EMBL/GenBank/DDBJ databases">
        <authorList>
            <person name="Jaros S."/>
            <person name="Januszkiewicz K."/>
            <person name="Wedrychowicz H."/>
        </authorList>
    </citation>
    <scope>NUCLEOTIDE SEQUENCE [LARGE SCALE GENOMIC DNA]</scope>
    <source>
        <strain evidence="5 6">OK807</strain>
    </source>
</reference>
<keyword evidence="3" id="KW-1133">Transmembrane helix</keyword>
<organism evidence="5 6">
    <name type="scientific">Streptomyces atratus</name>
    <dbReference type="NCBI Taxonomy" id="1893"/>
    <lineage>
        <taxon>Bacteria</taxon>
        <taxon>Bacillati</taxon>
        <taxon>Actinomycetota</taxon>
        <taxon>Actinomycetes</taxon>
        <taxon>Kitasatosporales</taxon>
        <taxon>Streptomycetaceae</taxon>
        <taxon>Streptomyces</taxon>
    </lineage>
</organism>
<sequence length="105" mass="10932">MGGGIVALILGLLFGVGPDQLGLSSGGPDTTATASSAAQVEQSCRTADIRDGLDAAAAVGDDRIPEKFQGRVTPESWTHGSAAQRRQWFTTGFRSGDMADCDTFR</sequence>
<evidence type="ECO:0000256" key="2">
    <source>
        <dbReference type="ARBA" id="ARBA00022692"/>
    </source>
</evidence>
<proteinExistence type="predicted"/>
<dbReference type="PANTHER" id="PTHR30168">
    <property type="entry name" value="PUTATIVE MEMBRANE PROTEIN YPFJ"/>
    <property type="match status" value="1"/>
</dbReference>
<evidence type="ECO:0000256" key="4">
    <source>
        <dbReference type="ARBA" id="ARBA00023136"/>
    </source>
</evidence>
<dbReference type="PANTHER" id="PTHR30168:SF0">
    <property type="entry name" value="INNER MEMBRANE PROTEIN"/>
    <property type="match status" value="1"/>
</dbReference>
<accession>A0A1K1TFR1</accession>
<name>A0A1K1TFR1_STRAR</name>
<evidence type="ECO:0000313" key="6">
    <source>
        <dbReference type="Proteomes" id="UP000181909"/>
    </source>
</evidence>
<dbReference type="InterPro" id="IPR007343">
    <property type="entry name" value="Uncharacterised_pept_Zn_put"/>
</dbReference>
<keyword evidence="2" id="KW-0812">Transmembrane</keyword>
<dbReference type="AlphaFoldDB" id="A0A1K1TFR1"/>
<evidence type="ECO:0000313" key="5">
    <source>
        <dbReference type="EMBL" id="SFW99268.1"/>
    </source>
</evidence>
<dbReference type="Proteomes" id="UP000181909">
    <property type="component" value="Unassembled WGS sequence"/>
</dbReference>
<keyword evidence="4" id="KW-0472">Membrane</keyword>